<keyword evidence="13" id="KW-1185">Reference proteome</keyword>
<evidence type="ECO:0000259" key="11">
    <source>
        <dbReference type="Pfam" id="PF11356"/>
    </source>
</evidence>
<keyword evidence="8 10" id="KW-1133">Transmembrane helix</keyword>
<feature type="transmembrane region" description="Helical" evidence="10">
    <location>
        <begin position="12"/>
        <end position="35"/>
    </location>
</feature>
<evidence type="ECO:0000256" key="8">
    <source>
        <dbReference type="ARBA" id="ARBA00022989"/>
    </source>
</evidence>
<dbReference type="InterPro" id="IPR001639">
    <property type="entry name" value="T2SS_protein-GspC"/>
</dbReference>
<dbReference type="SUPFAM" id="SSF50156">
    <property type="entry name" value="PDZ domain-like"/>
    <property type="match status" value="1"/>
</dbReference>
<gene>
    <name evidence="12" type="primary">gspC</name>
    <name evidence="12" type="ORF">CWE22_05830</name>
</gene>
<dbReference type="NCBIfam" id="TIGR01713">
    <property type="entry name" value="typeII_sec_gspC"/>
    <property type="match status" value="1"/>
</dbReference>
<dbReference type="GO" id="GO:0015628">
    <property type="term" value="P:protein secretion by the type II secretion system"/>
    <property type="evidence" value="ECO:0007669"/>
    <property type="project" value="InterPro"/>
</dbReference>
<dbReference type="GO" id="GO:0015627">
    <property type="term" value="C:type II protein secretion system complex"/>
    <property type="evidence" value="ECO:0007669"/>
    <property type="project" value="InterPro"/>
</dbReference>
<dbReference type="Gene3D" id="2.30.30.830">
    <property type="match status" value="1"/>
</dbReference>
<dbReference type="InterPro" id="IPR024961">
    <property type="entry name" value="T2SS_GspC_N"/>
</dbReference>
<keyword evidence="5" id="KW-0997">Cell inner membrane</keyword>
<evidence type="ECO:0000313" key="13">
    <source>
        <dbReference type="Proteomes" id="UP000287766"/>
    </source>
</evidence>
<dbReference type="Pfam" id="PF11356">
    <property type="entry name" value="T2SSC"/>
    <property type="match status" value="1"/>
</dbReference>
<protein>
    <submittedName>
        <fullName evidence="12">Type II secretion system protein GspC</fullName>
    </submittedName>
</protein>
<evidence type="ECO:0000256" key="3">
    <source>
        <dbReference type="ARBA" id="ARBA00022448"/>
    </source>
</evidence>
<comment type="similarity">
    <text evidence="2">Belongs to the GSP C family.</text>
</comment>
<accession>A0A7Z6ZUQ1</accession>
<evidence type="ECO:0000256" key="9">
    <source>
        <dbReference type="ARBA" id="ARBA00023136"/>
    </source>
</evidence>
<keyword evidence="7" id="KW-0653">Protein transport</keyword>
<evidence type="ECO:0000256" key="2">
    <source>
        <dbReference type="ARBA" id="ARBA00007986"/>
    </source>
</evidence>
<evidence type="ECO:0000256" key="7">
    <source>
        <dbReference type="ARBA" id="ARBA00022927"/>
    </source>
</evidence>
<proteinExistence type="inferred from homology"/>
<keyword evidence="4" id="KW-1003">Cell membrane</keyword>
<evidence type="ECO:0000256" key="6">
    <source>
        <dbReference type="ARBA" id="ARBA00022692"/>
    </source>
</evidence>
<dbReference type="RefSeq" id="WP_169930409.1">
    <property type="nucleotide sequence ID" value="NZ_PIPR01000001.1"/>
</dbReference>
<name>A0A7Z6ZUQ1_9GAMM</name>
<organism evidence="12 13">
    <name type="scientific">Pseudidiomarina aestuarii</name>
    <dbReference type="NCBI Taxonomy" id="624146"/>
    <lineage>
        <taxon>Bacteria</taxon>
        <taxon>Pseudomonadati</taxon>
        <taxon>Pseudomonadota</taxon>
        <taxon>Gammaproteobacteria</taxon>
        <taxon>Alteromonadales</taxon>
        <taxon>Idiomarinaceae</taxon>
        <taxon>Pseudidiomarina</taxon>
    </lineage>
</organism>
<dbReference type="Proteomes" id="UP000287766">
    <property type="component" value="Unassembled WGS sequence"/>
</dbReference>
<dbReference type="AlphaFoldDB" id="A0A7Z6ZUQ1"/>
<feature type="domain" description="Type II secretion system protein GspC N-terminal" evidence="11">
    <location>
        <begin position="23"/>
        <end position="152"/>
    </location>
</feature>
<dbReference type="Gene3D" id="2.30.42.10">
    <property type="match status" value="1"/>
</dbReference>
<evidence type="ECO:0000256" key="10">
    <source>
        <dbReference type="SAM" id="Phobius"/>
    </source>
</evidence>
<keyword evidence="3" id="KW-0813">Transport</keyword>
<evidence type="ECO:0000256" key="5">
    <source>
        <dbReference type="ARBA" id="ARBA00022519"/>
    </source>
</evidence>
<evidence type="ECO:0000256" key="4">
    <source>
        <dbReference type="ARBA" id="ARBA00022475"/>
    </source>
</evidence>
<sequence>MQKLLDNPVWWARGLWTLTAICAIAAALFVAQLTWQFLTPPAAPEAGPLPPAQVQSRARVDVAGINRLNLFGSAATVQQASTNAPKTQLNVRLMGVSAASTPERSAAIIEQRGTQEVFAVGEKLTGTQVTVHEIYADRVILDNNGRLETLELEGIGELSEGLSLTMENSRERAAASTAEQSRPPINRRAATQLSRDQVQQVRQAGSAGILNYIRFSPVQEAGGISGFRLNPGPQPELFNEAGFQAGDIAVAINGENLTDASTAMRMTSELGNMQQVTVTVLRNNEYIDLELSVPTEQ</sequence>
<comment type="subcellular location">
    <subcellularLocation>
        <location evidence="1">Cell inner membrane</location>
    </subcellularLocation>
</comment>
<reference evidence="13" key="1">
    <citation type="journal article" date="2018" name="Front. Microbiol.">
        <title>Genome-Based Analysis Reveals the Taxonomy and Diversity of the Family Idiomarinaceae.</title>
        <authorList>
            <person name="Liu Y."/>
            <person name="Lai Q."/>
            <person name="Shao Z."/>
        </authorList>
    </citation>
    <scope>NUCLEOTIDE SEQUENCE [LARGE SCALE GENOMIC DNA]</scope>
    <source>
        <strain evidence="13">KYW314</strain>
    </source>
</reference>
<evidence type="ECO:0000256" key="1">
    <source>
        <dbReference type="ARBA" id="ARBA00004533"/>
    </source>
</evidence>
<dbReference type="EMBL" id="PIPR01000001">
    <property type="protein sequence ID" value="RUO41675.1"/>
    <property type="molecule type" value="Genomic_DNA"/>
</dbReference>
<dbReference type="InterPro" id="IPR036034">
    <property type="entry name" value="PDZ_sf"/>
</dbReference>
<dbReference type="GO" id="GO:0005886">
    <property type="term" value="C:plasma membrane"/>
    <property type="evidence" value="ECO:0007669"/>
    <property type="project" value="UniProtKB-SubCell"/>
</dbReference>
<keyword evidence="9 10" id="KW-0472">Membrane</keyword>
<evidence type="ECO:0000313" key="12">
    <source>
        <dbReference type="EMBL" id="RUO41675.1"/>
    </source>
</evidence>
<keyword evidence="6 10" id="KW-0812">Transmembrane</keyword>
<comment type="caution">
    <text evidence="12">The sequence shown here is derived from an EMBL/GenBank/DDBJ whole genome shotgun (WGS) entry which is preliminary data.</text>
</comment>